<keyword evidence="6" id="KW-0560">Oxidoreductase</keyword>
<evidence type="ECO:0000256" key="8">
    <source>
        <dbReference type="ARBA" id="ARBA00023014"/>
    </source>
</evidence>
<dbReference type="InterPro" id="IPR013112">
    <property type="entry name" value="FAD-bd_8"/>
</dbReference>
<gene>
    <name evidence="11" type="ORF">LZ3411_1272</name>
</gene>
<dbReference type="GO" id="GO:0051537">
    <property type="term" value="F:2 iron, 2 sulfur cluster binding"/>
    <property type="evidence" value="ECO:0007669"/>
    <property type="project" value="UniProtKB-KW"/>
</dbReference>
<evidence type="ECO:0000313" key="12">
    <source>
        <dbReference type="Proteomes" id="UP000195412"/>
    </source>
</evidence>
<keyword evidence="4" id="KW-0479">Metal-binding</keyword>
<dbReference type="PANTHER" id="PTHR47354:SF8">
    <property type="entry name" value="1,2-PHENYLACETYL-COA EPOXIDASE, SUBUNIT E"/>
    <property type="match status" value="1"/>
</dbReference>
<dbReference type="InterPro" id="IPR001433">
    <property type="entry name" value="OxRdtase_FAD/NAD-bd"/>
</dbReference>
<dbReference type="GO" id="GO:0016491">
    <property type="term" value="F:oxidoreductase activity"/>
    <property type="evidence" value="ECO:0007669"/>
    <property type="project" value="UniProtKB-KW"/>
</dbReference>
<feature type="domain" description="FAD-binding FR-type" evidence="10">
    <location>
        <begin position="206"/>
        <end position="307"/>
    </location>
</feature>
<evidence type="ECO:0000256" key="2">
    <source>
        <dbReference type="ARBA" id="ARBA00022630"/>
    </source>
</evidence>
<dbReference type="SUPFAM" id="SSF63380">
    <property type="entry name" value="Riboflavin synthase domain-like"/>
    <property type="match status" value="1"/>
</dbReference>
<sequence length="426" mass="48033">MTPKLSYLRGLVWAVILFLLPLPLIQALALGLPSIYAGEVFAIQLGSIAYVWWLAAVYLATRPRWLDRLIGLPSLYLIHGLLSLLALVLAYFHKTQTSSFGWIKRTGDWAFDLFVALMAYSLIFLAGWLTSRSRLLTRLKRQLERLFHHELSIWLHRLNLVALALVFVHVQLIGYVTSITSYIWLFNGYTIVVVGAYLYQKMTHVWRLPAAKLTAKRRLAPNFYEFTLQLRRPHQLTVRPGDYLFVNFQHHDGLKEGHPFSVVNAVSEDGQIVLAIRGDGDFTRQIQTLAVGATARLEGGYGRFAPTIQENAHDRLVLVAGGSGVVPMLAIIAAFPTKPITLYYTAHTAAALIYADELRQLAQQRPQLTVHLQVGRFPVATTVAQVVAPHTTYLLSGPRPLGHAWTQALFQQHVAANKVYYEEFTW</sequence>
<dbReference type="Proteomes" id="UP000195412">
    <property type="component" value="Chromosome I"/>
</dbReference>
<dbReference type="EMBL" id="LT854705">
    <property type="protein sequence ID" value="SMS14322.1"/>
    <property type="molecule type" value="Genomic_DNA"/>
</dbReference>
<feature type="transmembrane region" description="Helical" evidence="9">
    <location>
        <begin position="151"/>
        <end position="173"/>
    </location>
</feature>
<organism evidence="11 12">
    <name type="scientific">Levilactobacillus zymae</name>
    <dbReference type="NCBI Taxonomy" id="267363"/>
    <lineage>
        <taxon>Bacteria</taxon>
        <taxon>Bacillati</taxon>
        <taxon>Bacillota</taxon>
        <taxon>Bacilli</taxon>
        <taxon>Lactobacillales</taxon>
        <taxon>Lactobacillaceae</taxon>
        <taxon>Levilactobacillus</taxon>
    </lineage>
</organism>
<proteinExistence type="predicted"/>
<dbReference type="InterPro" id="IPR017927">
    <property type="entry name" value="FAD-bd_FR_type"/>
</dbReference>
<keyword evidence="9" id="KW-1133">Transmembrane helix</keyword>
<evidence type="ECO:0000259" key="10">
    <source>
        <dbReference type="PROSITE" id="PS51384"/>
    </source>
</evidence>
<dbReference type="Gene3D" id="3.40.50.80">
    <property type="entry name" value="Nucleotide-binding domain of ferredoxin-NADP reductase (FNR) module"/>
    <property type="match status" value="1"/>
</dbReference>
<evidence type="ECO:0000256" key="9">
    <source>
        <dbReference type="SAM" id="Phobius"/>
    </source>
</evidence>
<dbReference type="InterPro" id="IPR050415">
    <property type="entry name" value="MRET"/>
</dbReference>
<protein>
    <submittedName>
        <fullName evidence="11">Oxidoreductase, putative</fullName>
    </submittedName>
</protein>
<dbReference type="GO" id="GO:0050660">
    <property type="term" value="F:flavin adenine dinucleotide binding"/>
    <property type="evidence" value="ECO:0007669"/>
    <property type="project" value="TreeGrafter"/>
</dbReference>
<name>A0A1Y6JYZ0_9LACO</name>
<feature type="transmembrane region" description="Helical" evidence="9">
    <location>
        <begin position="179"/>
        <end position="199"/>
    </location>
</feature>
<keyword evidence="3" id="KW-0001">2Fe-2S</keyword>
<dbReference type="Gene3D" id="2.40.30.10">
    <property type="entry name" value="Translation factors"/>
    <property type="match status" value="1"/>
</dbReference>
<dbReference type="InterPro" id="IPR017938">
    <property type="entry name" value="Riboflavin_synthase-like_b-brl"/>
</dbReference>
<evidence type="ECO:0000256" key="6">
    <source>
        <dbReference type="ARBA" id="ARBA00023002"/>
    </source>
</evidence>
<keyword evidence="8" id="KW-0411">Iron-sulfur</keyword>
<feature type="transmembrane region" description="Helical" evidence="9">
    <location>
        <begin position="316"/>
        <end position="335"/>
    </location>
</feature>
<keyword evidence="5" id="KW-0274">FAD</keyword>
<dbReference type="InterPro" id="IPR039261">
    <property type="entry name" value="FNR_nucleotide-bd"/>
</dbReference>
<evidence type="ECO:0000256" key="3">
    <source>
        <dbReference type="ARBA" id="ARBA00022714"/>
    </source>
</evidence>
<feature type="transmembrane region" description="Helical" evidence="9">
    <location>
        <begin position="41"/>
        <end position="61"/>
    </location>
</feature>
<dbReference type="GO" id="GO:0046872">
    <property type="term" value="F:metal ion binding"/>
    <property type="evidence" value="ECO:0007669"/>
    <property type="project" value="UniProtKB-KW"/>
</dbReference>
<comment type="cofactor">
    <cofactor evidence="1">
        <name>FAD</name>
        <dbReference type="ChEBI" id="CHEBI:57692"/>
    </cofactor>
</comment>
<reference evidence="12" key="1">
    <citation type="submission" date="2017-05" db="EMBL/GenBank/DDBJ databases">
        <authorList>
            <person name="Papadimitriou K."/>
        </authorList>
    </citation>
    <scope>NUCLEOTIDE SEQUENCE [LARGE SCALE GENOMIC DNA]</scope>
    <source>
        <strain evidence="12">ACA-DC 3411</strain>
    </source>
</reference>
<accession>A0A1Y6JYZ0</accession>
<dbReference type="PANTHER" id="PTHR47354">
    <property type="entry name" value="NADH OXIDOREDUCTASE HCR"/>
    <property type="match status" value="1"/>
</dbReference>
<dbReference type="SUPFAM" id="SSF52343">
    <property type="entry name" value="Ferredoxin reductase-like, C-terminal NADP-linked domain"/>
    <property type="match status" value="1"/>
</dbReference>
<evidence type="ECO:0000313" key="11">
    <source>
        <dbReference type="EMBL" id="SMS14322.1"/>
    </source>
</evidence>
<dbReference type="AlphaFoldDB" id="A0A1Y6JYZ0"/>
<keyword evidence="7" id="KW-0408">Iron</keyword>
<dbReference type="PROSITE" id="PS51384">
    <property type="entry name" value="FAD_FR"/>
    <property type="match status" value="1"/>
</dbReference>
<keyword evidence="9" id="KW-0472">Membrane</keyword>
<evidence type="ECO:0000256" key="7">
    <source>
        <dbReference type="ARBA" id="ARBA00023004"/>
    </source>
</evidence>
<keyword evidence="2" id="KW-0285">Flavoprotein</keyword>
<dbReference type="RefSeq" id="WP_087742032.1">
    <property type="nucleotide sequence ID" value="NZ_LT854705.1"/>
</dbReference>
<feature type="transmembrane region" description="Helical" evidence="9">
    <location>
        <begin position="73"/>
        <end position="93"/>
    </location>
</feature>
<evidence type="ECO:0000256" key="1">
    <source>
        <dbReference type="ARBA" id="ARBA00001974"/>
    </source>
</evidence>
<dbReference type="Pfam" id="PF08022">
    <property type="entry name" value="FAD_binding_8"/>
    <property type="match status" value="1"/>
</dbReference>
<evidence type="ECO:0000256" key="5">
    <source>
        <dbReference type="ARBA" id="ARBA00022827"/>
    </source>
</evidence>
<keyword evidence="9" id="KW-0812">Transmembrane</keyword>
<feature type="transmembrane region" description="Helical" evidence="9">
    <location>
        <begin position="113"/>
        <end position="130"/>
    </location>
</feature>
<dbReference type="KEGG" id="lzy:LZ3411_1272"/>
<dbReference type="Pfam" id="PF00175">
    <property type="entry name" value="NAD_binding_1"/>
    <property type="match status" value="1"/>
</dbReference>
<evidence type="ECO:0000256" key="4">
    <source>
        <dbReference type="ARBA" id="ARBA00022723"/>
    </source>
</evidence>